<comment type="caution">
    <text evidence="1">The sequence shown here is derived from an EMBL/GenBank/DDBJ whole genome shotgun (WGS) entry which is preliminary data.</text>
</comment>
<dbReference type="PANTHER" id="PTHR45661">
    <property type="entry name" value="SURFACE ANTIGEN"/>
    <property type="match status" value="1"/>
</dbReference>
<dbReference type="Gene3D" id="3.80.10.10">
    <property type="entry name" value="Ribonuclease Inhibitor"/>
    <property type="match status" value="1"/>
</dbReference>
<name>A0A9D1KDX6_9BACT</name>
<reference evidence="1" key="1">
    <citation type="submission" date="2020-10" db="EMBL/GenBank/DDBJ databases">
        <authorList>
            <person name="Gilroy R."/>
        </authorList>
    </citation>
    <scope>NUCLEOTIDE SEQUENCE</scope>
    <source>
        <strain evidence="1">21143</strain>
    </source>
</reference>
<dbReference type="PANTHER" id="PTHR45661:SF3">
    <property type="entry name" value="IG-LIKE DOMAIN-CONTAINING PROTEIN"/>
    <property type="match status" value="1"/>
</dbReference>
<dbReference type="Pfam" id="PF13306">
    <property type="entry name" value="LRR_5"/>
    <property type="match status" value="2"/>
</dbReference>
<proteinExistence type="predicted"/>
<evidence type="ECO:0000313" key="1">
    <source>
        <dbReference type="EMBL" id="HIT39671.1"/>
    </source>
</evidence>
<organism evidence="1 2">
    <name type="scientific">Candidatus Caccoplasma intestinavium</name>
    <dbReference type="NCBI Taxonomy" id="2840716"/>
    <lineage>
        <taxon>Bacteria</taxon>
        <taxon>Pseudomonadati</taxon>
        <taxon>Bacteroidota</taxon>
        <taxon>Bacteroidia</taxon>
        <taxon>Bacteroidales</taxon>
        <taxon>Bacteroidaceae</taxon>
        <taxon>Bacteroidaceae incertae sedis</taxon>
        <taxon>Candidatus Caccoplasma</taxon>
    </lineage>
</organism>
<dbReference type="Proteomes" id="UP000886722">
    <property type="component" value="Unassembled WGS sequence"/>
</dbReference>
<protein>
    <submittedName>
        <fullName evidence="1">Leucine-rich repeat domain-containing protein</fullName>
    </submittedName>
</protein>
<gene>
    <name evidence="1" type="ORF">IAD06_06510</name>
</gene>
<dbReference type="Gene3D" id="3.40.50.12480">
    <property type="match status" value="1"/>
</dbReference>
<dbReference type="EMBL" id="DVKT01000050">
    <property type="protein sequence ID" value="HIT39671.1"/>
    <property type="molecule type" value="Genomic_DNA"/>
</dbReference>
<dbReference type="AlphaFoldDB" id="A0A9D1KDX6"/>
<evidence type="ECO:0000313" key="2">
    <source>
        <dbReference type="Proteomes" id="UP000886722"/>
    </source>
</evidence>
<dbReference type="InterPro" id="IPR032675">
    <property type="entry name" value="LRR_dom_sf"/>
</dbReference>
<dbReference type="InterPro" id="IPR053139">
    <property type="entry name" value="Surface_bspA-like"/>
</dbReference>
<sequence length="248" mass="27462">MWIERIKGFCLLWGLWCMVCNVVAYDFKSDGIYYRVASLADSTVCVVRGSTEYSGRVIVPSYVEYNTRKLRVVAIADHAFSDCKGLLSITIPGSVVSVGNYAFDNCRSLKTVIMEDGKTELLLGYNYYYSGVGGGEGLFYDSPLDTLYLGRNIDYRAGLNYGNSPFNHSESLSVLTIGRCVSQIPDGMFHGCTALVKIIVLRDEPFVLSPSVFSQNAYVNGSLWVPASSVELFGGTDVWKNFFRIEGI</sequence>
<dbReference type="SUPFAM" id="SSF52058">
    <property type="entry name" value="L domain-like"/>
    <property type="match status" value="1"/>
</dbReference>
<reference evidence="1" key="2">
    <citation type="journal article" date="2021" name="PeerJ">
        <title>Extensive microbial diversity within the chicken gut microbiome revealed by metagenomics and culture.</title>
        <authorList>
            <person name="Gilroy R."/>
            <person name="Ravi A."/>
            <person name="Getino M."/>
            <person name="Pursley I."/>
            <person name="Horton D.L."/>
            <person name="Alikhan N.F."/>
            <person name="Baker D."/>
            <person name="Gharbi K."/>
            <person name="Hall N."/>
            <person name="Watson M."/>
            <person name="Adriaenssens E.M."/>
            <person name="Foster-Nyarko E."/>
            <person name="Jarju S."/>
            <person name="Secka A."/>
            <person name="Antonio M."/>
            <person name="Oren A."/>
            <person name="Chaudhuri R.R."/>
            <person name="La Ragione R."/>
            <person name="Hildebrand F."/>
            <person name="Pallen M.J."/>
        </authorList>
    </citation>
    <scope>NUCLEOTIDE SEQUENCE</scope>
    <source>
        <strain evidence="1">21143</strain>
    </source>
</reference>
<dbReference type="InterPro" id="IPR026906">
    <property type="entry name" value="LRR_5"/>
</dbReference>
<accession>A0A9D1KDX6</accession>